<feature type="region of interest" description="Disordered" evidence="1">
    <location>
        <begin position="104"/>
        <end position="179"/>
    </location>
</feature>
<proteinExistence type="predicted"/>
<keyword evidence="2" id="KW-0812">Transmembrane</keyword>
<dbReference type="EMBL" id="JAUZMY010000001">
    <property type="protein sequence ID" value="MEE2035841.1"/>
    <property type="molecule type" value="Genomic_DNA"/>
</dbReference>
<reference evidence="3 4" key="1">
    <citation type="submission" date="2023-08" db="EMBL/GenBank/DDBJ databases">
        <authorList>
            <person name="Girao M."/>
            <person name="Carvalho M.F."/>
        </authorList>
    </citation>
    <scope>NUCLEOTIDE SEQUENCE [LARGE SCALE GENOMIC DNA]</scope>
    <source>
        <strain evidence="3 4">CT-R113</strain>
    </source>
</reference>
<evidence type="ECO:0000256" key="2">
    <source>
        <dbReference type="SAM" id="Phobius"/>
    </source>
</evidence>
<keyword evidence="2" id="KW-1133">Transmembrane helix</keyword>
<feature type="compositionally biased region" description="Basic and acidic residues" evidence="1">
    <location>
        <begin position="136"/>
        <end position="150"/>
    </location>
</feature>
<gene>
    <name evidence="3" type="ORF">Q8791_01215</name>
</gene>
<keyword evidence="2" id="KW-0472">Membrane</keyword>
<evidence type="ECO:0000313" key="3">
    <source>
        <dbReference type="EMBL" id="MEE2035841.1"/>
    </source>
</evidence>
<evidence type="ECO:0000313" key="4">
    <source>
        <dbReference type="Proteomes" id="UP001356095"/>
    </source>
</evidence>
<keyword evidence="4" id="KW-1185">Reference proteome</keyword>
<dbReference type="RefSeq" id="WP_330089665.1">
    <property type="nucleotide sequence ID" value="NZ_JAUZMY010000001.1"/>
</dbReference>
<sequence>MPSIPRTSDSEDPSAEEGERPNWLVSVLVVLVCLAVIASGWGVARLTVGSPLRPLEIADGPESRPPRTGSPTSEADPEDAEAYVAVAAGLVEEASAFHLTFTVHDGTPAAEGPRPLDQADPEAPEAPEDQEERDEQEDRGVPEQERREPRGVPVSEGPSPGDRRTGTLPSDGTSTSAAVYPDVVAGRGRVMYDATAEPEFDHFFTTLEGRSVYRYDVGDGQLMMTADRGLKLLDPPTEADGYLCSRGFGSAKLHEILDTSSDLALVGPDEVELRWPGQRSSHSAYLYTGTFSAKVGGYDADSGVNTLTLVRDARFELWIDEQGYPRRLDYRTPDGFGETYEYHSFS</sequence>
<feature type="compositionally biased region" description="Acidic residues" evidence="1">
    <location>
        <begin position="119"/>
        <end position="135"/>
    </location>
</feature>
<comment type="caution">
    <text evidence="3">The sequence shown here is derived from an EMBL/GenBank/DDBJ whole genome shotgun (WGS) entry which is preliminary data.</text>
</comment>
<organism evidence="3 4">
    <name type="scientific">Nocardiopsis codii</name>
    <dbReference type="NCBI Taxonomy" id="3065942"/>
    <lineage>
        <taxon>Bacteria</taxon>
        <taxon>Bacillati</taxon>
        <taxon>Actinomycetota</taxon>
        <taxon>Actinomycetes</taxon>
        <taxon>Streptosporangiales</taxon>
        <taxon>Nocardiopsidaceae</taxon>
        <taxon>Nocardiopsis</taxon>
    </lineage>
</organism>
<protein>
    <submittedName>
        <fullName evidence="3">Uncharacterized protein</fullName>
    </submittedName>
</protein>
<name>A0ABU7K0Q2_9ACTN</name>
<feature type="compositionally biased region" description="Polar residues" evidence="1">
    <location>
        <begin position="167"/>
        <end position="177"/>
    </location>
</feature>
<accession>A0ABU7K0Q2</accession>
<feature type="transmembrane region" description="Helical" evidence="2">
    <location>
        <begin position="23"/>
        <end position="44"/>
    </location>
</feature>
<feature type="region of interest" description="Disordered" evidence="1">
    <location>
        <begin position="53"/>
        <end position="79"/>
    </location>
</feature>
<evidence type="ECO:0000256" key="1">
    <source>
        <dbReference type="SAM" id="MobiDB-lite"/>
    </source>
</evidence>
<dbReference type="Proteomes" id="UP001356095">
    <property type="component" value="Unassembled WGS sequence"/>
</dbReference>